<dbReference type="RefSeq" id="WP_007319716.1">
    <property type="nucleotide sequence ID" value="NZ_BAEH01000115.1"/>
</dbReference>
<proteinExistence type="predicted"/>
<gene>
    <name evidence="1" type="ORF">GOEFS_115_00210</name>
</gene>
<protein>
    <submittedName>
        <fullName evidence="1">Uncharacterized protein</fullName>
    </submittedName>
</protein>
<reference evidence="1 2" key="1">
    <citation type="submission" date="2011-12" db="EMBL/GenBank/DDBJ databases">
        <title>Whole genome shotgun sequence of Gordonia effusa NBRC 100432.</title>
        <authorList>
            <person name="Yoshida I."/>
            <person name="Takarada H."/>
            <person name="Hosoyama A."/>
            <person name="Tsuchikane K."/>
            <person name="Katsumata H."/>
            <person name="Yamazaki S."/>
            <person name="Fujita N."/>
        </authorList>
    </citation>
    <scope>NUCLEOTIDE SEQUENCE [LARGE SCALE GENOMIC DNA]</scope>
    <source>
        <strain evidence="1 2">NBRC 100432</strain>
    </source>
</reference>
<dbReference type="eggNOG" id="COG4270">
    <property type="taxonomic scope" value="Bacteria"/>
</dbReference>
<dbReference type="Proteomes" id="UP000035034">
    <property type="component" value="Unassembled WGS sequence"/>
</dbReference>
<evidence type="ECO:0000313" key="2">
    <source>
        <dbReference type="Proteomes" id="UP000035034"/>
    </source>
</evidence>
<dbReference type="STRING" id="1077974.GOEFS_115_00210"/>
<accession>H0R5N0</accession>
<sequence length="115" mass="11726">MAHALRTLVKFAGRSTDVAFRLGGLGIAGTGVAHFTSPGLFRGVTAVAFPEDPERSVKINGATEAAIGSAIAFRPTRMAGCVALGVYGTYLAGNTWSALKPAASADSGSRSVEEL</sequence>
<organism evidence="1 2">
    <name type="scientific">Gordonia effusa NBRC 100432</name>
    <dbReference type="NCBI Taxonomy" id="1077974"/>
    <lineage>
        <taxon>Bacteria</taxon>
        <taxon>Bacillati</taxon>
        <taxon>Actinomycetota</taxon>
        <taxon>Actinomycetes</taxon>
        <taxon>Mycobacteriales</taxon>
        <taxon>Gordoniaceae</taxon>
        <taxon>Gordonia</taxon>
    </lineage>
</organism>
<dbReference type="EMBL" id="BAEH01000115">
    <property type="protein sequence ID" value="GAB20381.1"/>
    <property type="molecule type" value="Genomic_DNA"/>
</dbReference>
<comment type="caution">
    <text evidence="1">The sequence shown here is derived from an EMBL/GenBank/DDBJ whole genome shotgun (WGS) entry which is preliminary data.</text>
</comment>
<name>H0R5N0_9ACTN</name>
<evidence type="ECO:0000313" key="1">
    <source>
        <dbReference type="EMBL" id="GAB20381.1"/>
    </source>
</evidence>
<keyword evidence="2" id="KW-1185">Reference proteome</keyword>
<dbReference type="AlphaFoldDB" id="H0R5N0"/>